<comment type="caution">
    <text evidence="8">The sequence shown here is derived from an EMBL/GenBank/DDBJ whole genome shotgun (WGS) entry which is preliminary data.</text>
</comment>
<evidence type="ECO:0000256" key="5">
    <source>
        <dbReference type="ARBA" id="ARBA00022840"/>
    </source>
</evidence>
<evidence type="ECO:0000313" key="9">
    <source>
        <dbReference type="Proteomes" id="UP000265955"/>
    </source>
</evidence>
<dbReference type="InterPro" id="IPR003439">
    <property type="entry name" value="ABC_transporter-like_ATP-bd"/>
</dbReference>
<evidence type="ECO:0000259" key="7">
    <source>
        <dbReference type="PROSITE" id="PS50893"/>
    </source>
</evidence>
<dbReference type="InterPro" id="IPR017871">
    <property type="entry name" value="ABC_transporter-like_CS"/>
</dbReference>
<name>A0A3A3FHD7_9BURK</name>
<keyword evidence="6" id="KW-0029">Amino-acid transport</keyword>
<evidence type="ECO:0000256" key="6">
    <source>
        <dbReference type="ARBA" id="ARBA00022970"/>
    </source>
</evidence>
<reference evidence="9" key="1">
    <citation type="submission" date="2018-09" db="EMBL/GenBank/DDBJ databases">
        <authorList>
            <person name="Zhu H."/>
        </authorList>
    </citation>
    <scope>NUCLEOTIDE SEQUENCE [LARGE SCALE GENOMIC DNA]</scope>
    <source>
        <strain evidence="9">K1R23-30</strain>
    </source>
</reference>
<keyword evidence="9" id="KW-1185">Reference proteome</keyword>
<evidence type="ECO:0000313" key="8">
    <source>
        <dbReference type="EMBL" id="RJF91798.1"/>
    </source>
</evidence>
<dbReference type="Gene3D" id="3.40.50.300">
    <property type="entry name" value="P-loop containing nucleotide triphosphate hydrolases"/>
    <property type="match status" value="1"/>
</dbReference>
<keyword evidence="5 8" id="KW-0067">ATP-binding</keyword>
<dbReference type="Pfam" id="PF00005">
    <property type="entry name" value="ABC_tran"/>
    <property type="match status" value="1"/>
</dbReference>
<accession>A0A3A3FHD7</accession>
<sequence>MLELNNVSSAYGRVPMLRNVTLDVKQGEVVCLLGPNGAGKTTLFRVITDLVRPTEGEVKLLGRKAGEVGTERIAALGVGLVPEGRRLFPQLTVLENLRLGFDAVTGGKNRHAFEQRLHDTTALFPRVRERLLQPAGTLSGGEQAMVALVRAMIGQPQMIIMDEPSLGLSPKLIDEYFEVTHEISRQGTTVLLIEQNAEKGLGIADRGYLMVKGRVVAAGKADELLDSKVIEDAYF</sequence>
<keyword evidence="4" id="KW-0547">Nucleotide-binding</keyword>
<dbReference type="EMBL" id="QYUO01000003">
    <property type="protein sequence ID" value="RJF91798.1"/>
    <property type="molecule type" value="Genomic_DNA"/>
</dbReference>
<dbReference type="PANTHER" id="PTHR43820:SF4">
    <property type="entry name" value="HIGH-AFFINITY BRANCHED-CHAIN AMINO ACID TRANSPORT ATP-BINDING PROTEIN LIVF"/>
    <property type="match status" value="1"/>
</dbReference>
<evidence type="ECO:0000256" key="2">
    <source>
        <dbReference type="ARBA" id="ARBA00022448"/>
    </source>
</evidence>
<dbReference type="GO" id="GO:0005524">
    <property type="term" value="F:ATP binding"/>
    <property type="evidence" value="ECO:0007669"/>
    <property type="project" value="UniProtKB-KW"/>
</dbReference>
<dbReference type="GO" id="GO:0015807">
    <property type="term" value="P:L-amino acid transport"/>
    <property type="evidence" value="ECO:0007669"/>
    <property type="project" value="TreeGrafter"/>
</dbReference>
<dbReference type="SMART" id="SM00382">
    <property type="entry name" value="AAA"/>
    <property type="match status" value="1"/>
</dbReference>
<organism evidence="8 9">
    <name type="scientific">Noviherbaspirillum saxi</name>
    <dbReference type="NCBI Taxonomy" id="2320863"/>
    <lineage>
        <taxon>Bacteria</taxon>
        <taxon>Pseudomonadati</taxon>
        <taxon>Pseudomonadota</taxon>
        <taxon>Betaproteobacteria</taxon>
        <taxon>Burkholderiales</taxon>
        <taxon>Oxalobacteraceae</taxon>
        <taxon>Noviherbaspirillum</taxon>
    </lineage>
</organism>
<dbReference type="GO" id="GO:0016887">
    <property type="term" value="F:ATP hydrolysis activity"/>
    <property type="evidence" value="ECO:0007669"/>
    <property type="project" value="InterPro"/>
</dbReference>
<dbReference type="RefSeq" id="WP_119771696.1">
    <property type="nucleotide sequence ID" value="NZ_QYUO01000003.1"/>
</dbReference>
<evidence type="ECO:0000256" key="1">
    <source>
        <dbReference type="ARBA" id="ARBA00005417"/>
    </source>
</evidence>
<dbReference type="OrthoDB" id="9776369at2"/>
<dbReference type="Proteomes" id="UP000265955">
    <property type="component" value="Unassembled WGS sequence"/>
</dbReference>
<keyword evidence="3" id="KW-1003">Cell membrane</keyword>
<comment type="similarity">
    <text evidence="1">Belongs to the ABC transporter superfamily.</text>
</comment>
<dbReference type="PANTHER" id="PTHR43820">
    <property type="entry name" value="HIGH-AFFINITY BRANCHED-CHAIN AMINO ACID TRANSPORT ATP-BINDING PROTEIN LIVF"/>
    <property type="match status" value="1"/>
</dbReference>
<dbReference type="GO" id="GO:0015658">
    <property type="term" value="F:branched-chain amino acid transmembrane transporter activity"/>
    <property type="evidence" value="ECO:0007669"/>
    <property type="project" value="TreeGrafter"/>
</dbReference>
<gene>
    <name evidence="8" type="ORF">D3871_24250</name>
</gene>
<dbReference type="InterPro" id="IPR003593">
    <property type="entry name" value="AAA+_ATPase"/>
</dbReference>
<keyword evidence="3" id="KW-0472">Membrane</keyword>
<dbReference type="PROSITE" id="PS00211">
    <property type="entry name" value="ABC_TRANSPORTER_1"/>
    <property type="match status" value="1"/>
</dbReference>
<evidence type="ECO:0000256" key="4">
    <source>
        <dbReference type="ARBA" id="ARBA00022741"/>
    </source>
</evidence>
<feature type="domain" description="ABC transporter" evidence="7">
    <location>
        <begin position="2"/>
        <end position="233"/>
    </location>
</feature>
<dbReference type="CDD" id="cd03224">
    <property type="entry name" value="ABC_TM1139_LivF_branched"/>
    <property type="match status" value="1"/>
</dbReference>
<dbReference type="InterPro" id="IPR027417">
    <property type="entry name" value="P-loop_NTPase"/>
</dbReference>
<dbReference type="PROSITE" id="PS50893">
    <property type="entry name" value="ABC_TRANSPORTER_2"/>
    <property type="match status" value="1"/>
</dbReference>
<evidence type="ECO:0000256" key="3">
    <source>
        <dbReference type="ARBA" id="ARBA00022475"/>
    </source>
</evidence>
<keyword evidence="2" id="KW-0813">Transport</keyword>
<dbReference type="AlphaFoldDB" id="A0A3A3FHD7"/>
<dbReference type="SUPFAM" id="SSF52540">
    <property type="entry name" value="P-loop containing nucleoside triphosphate hydrolases"/>
    <property type="match status" value="1"/>
</dbReference>
<dbReference type="InterPro" id="IPR052156">
    <property type="entry name" value="BCAA_Transport_ATP-bd_LivF"/>
</dbReference>
<proteinExistence type="inferred from homology"/>
<protein>
    <submittedName>
        <fullName evidence="8">ABC transporter ATP-binding protein</fullName>
    </submittedName>
</protein>